<dbReference type="Proteomes" id="UP000239485">
    <property type="component" value="Unassembled WGS sequence"/>
</dbReference>
<feature type="transmembrane region" description="Helical" evidence="5">
    <location>
        <begin position="316"/>
        <end position="335"/>
    </location>
</feature>
<accession>A0A2S6IUL9</accession>
<feature type="transmembrane region" description="Helical" evidence="5">
    <location>
        <begin position="279"/>
        <end position="304"/>
    </location>
</feature>
<dbReference type="PANTHER" id="PTHR43471">
    <property type="entry name" value="ABC TRANSPORTER PERMEASE"/>
    <property type="match status" value="1"/>
</dbReference>
<evidence type="ECO:0000259" key="6">
    <source>
        <dbReference type="Pfam" id="PF12698"/>
    </source>
</evidence>
<evidence type="ECO:0000313" key="7">
    <source>
        <dbReference type="EMBL" id="PPK97961.1"/>
    </source>
</evidence>
<keyword evidence="4 5" id="KW-0472">Membrane</keyword>
<sequence>MTATTTAATPAAPGADLRGLWRLVARREVSVRLRDKGFVVSTVLLLLIVLASMFLPPLLAGGPDRYEVAVTARTAPLLAAPGADGGAAAGTEGTVVVAREVADAAAAEALVRDGAVDAALLPGASARAEIVGGTSVPQGLLEVLTERVAAQQLVSGLVEAGVPPQRVGELLATPPPATRLLDPDAVDPVTAMLLGIAFAVLFFQVVLIFGFSIAQSVVQEKQTRVIELLVTAVPVRQLLVGKIVGNGLLAFGQMALLVGVGLAGFALSDREALASLPSLPLAAGWFLVFFVFGFAMLSCLWAAAGAMASRLEDLQSTATPVQFLVMIPFFAAVFVRDPGPVLTALSYVPLSSPLVMPRRVLAGDAAVWEPFAALALIVVTALVLVVVARRLYENSLLQTGRTLGFRAAWRRPV</sequence>
<comment type="caution">
    <text evidence="7">The sequence shown here is derived from an EMBL/GenBank/DDBJ whole genome shotgun (WGS) entry which is preliminary data.</text>
</comment>
<keyword evidence="2 5" id="KW-0812">Transmembrane</keyword>
<feature type="transmembrane region" description="Helical" evidence="5">
    <location>
        <begin position="189"/>
        <end position="214"/>
    </location>
</feature>
<gene>
    <name evidence="7" type="ORF">CLV92_102112</name>
</gene>
<evidence type="ECO:0000256" key="1">
    <source>
        <dbReference type="ARBA" id="ARBA00004141"/>
    </source>
</evidence>
<comment type="subcellular location">
    <subcellularLocation>
        <location evidence="1">Membrane</location>
        <topology evidence="1">Multi-pass membrane protein</topology>
    </subcellularLocation>
</comment>
<feature type="transmembrane region" description="Helical" evidence="5">
    <location>
        <begin position="243"/>
        <end position="267"/>
    </location>
</feature>
<evidence type="ECO:0000256" key="4">
    <source>
        <dbReference type="ARBA" id="ARBA00023136"/>
    </source>
</evidence>
<feature type="transmembrane region" description="Helical" evidence="5">
    <location>
        <begin position="37"/>
        <end position="55"/>
    </location>
</feature>
<dbReference type="AlphaFoldDB" id="A0A2S6IUL9"/>
<name>A0A2S6IUL9_9ACTN</name>
<dbReference type="Pfam" id="PF12698">
    <property type="entry name" value="ABC2_membrane_3"/>
    <property type="match status" value="1"/>
</dbReference>
<organism evidence="7 8">
    <name type="scientific">Kineococcus xinjiangensis</name>
    <dbReference type="NCBI Taxonomy" id="512762"/>
    <lineage>
        <taxon>Bacteria</taxon>
        <taxon>Bacillati</taxon>
        <taxon>Actinomycetota</taxon>
        <taxon>Actinomycetes</taxon>
        <taxon>Kineosporiales</taxon>
        <taxon>Kineosporiaceae</taxon>
        <taxon>Kineococcus</taxon>
    </lineage>
</organism>
<keyword evidence="8" id="KW-1185">Reference proteome</keyword>
<keyword evidence="3 5" id="KW-1133">Transmembrane helix</keyword>
<feature type="domain" description="ABC-2 type transporter transmembrane" evidence="6">
    <location>
        <begin position="36"/>
        <end position="386"/>
    </location>
</feature>
<dbReference type="EMBL" id="PTJD01000002">
    <property type="protein sequence ID" value="PPK97961.1"/>
    <property type="molecule type" value="Genomic_DNA"/>
</dbReference>
<evidence type="ECO:0000256" key="3">
    <source>
        <dbReference type="ARBA" id="ARBA00022989"/>
    </source>
</evidence>
<dbReference type="GO" id="GO:0016020">
    <property type="term" value="C:membrane"/>
    <property type="evidence" value="ECO:0007669"/>
    <property type="project" value="UniProtKB-SubCell"/>
</dbReference>
<protein>
    <submittedName>
        <fullName evidence="7">ABC-2 type transport system permease protein</fullName>
    </submittedName>
</protein>
<evidence type="ECO:0000256" key="2">
    <source>
        <dbReference type="ARBA" id="ARBA00022692"/>
    </source>
</evidence>
<dbReference type="GO" id="GO:0140359">
    <property type="term" value="F:ABC-type transporter activity"/>
    <property type="evidence" value="ECO:0007669"/>
    <property type="project" value="InterPro"/>
</dbReference>
<evidence type="ECO:0000256" key="5">
    <source>
        <dbReference type="SAM" id="Phobius"/>
    </source>
</evidence>
<proteinExistence type="predicted"/>
<reference evidence="7 8" key="1">
    <citation type="submission" date="2018-02" db="EMBL/GenBank/DDBJ databases">
        <title>Genomic Encyclopedia of Archaeal and Bacterial Type Strains, Phase II (KMG-II): from individual species to whole genera.</title>
        <authorList>
            <person name="Goeker M."/>
        </authorList>
    </citation>
    <scope>NUCLEOTIDE SEQUENCE [LARGE SCALE GENOMIC DNA]</scope>
    <source>
        <strain evidence="7 8">DSM 22857</strain>
    </source>
</reference>
<feature type="transmembrane region" description="Helical" evidence="5">
    <location>
        <begin position="371"/>
        <end position="392"/>
    </location>
</feature>
<dbReference type="PANTHER" id="PTHR43471:SF3">
    <property type="entry name" value="ABC TRANSPORTER PERMEASE PROTEIN NATB"/>
    <property type="match status" value="1"/>
</dbReference>
<dbReference type="InterPro" id="IPR013525">
    <property type="entry name" value="ABC2_TM"/>
</dbReference>
<evidence type="ECO:0000313" key="8">
    <source>
        <dbReference type="Proteomes" id="UP000239485"/>
    </source>
</evidence>
<dbReference type="RefSeq" id="WP_211290834.1">
    <property type="nucleotide sequence ID" value="NZ_PTJD01000002.1"/>
</dbReference>